<keyword evidence="14 15" id="KW-0472">Membrane</keyword>
<evidence type="ECO:0000313" key="19">
    <source>
        <dbReference type="Proteomes" id="UP000250642"/>
    </source>
</evidence>
<comment type="caution">
    <text evidence="18">The sequence shown here is derived from an EMBL/GenBank/DDBJ whole genome shotgun (WGS) entry which is preliminary data.</text>
</comment>
<dbReference type="InterPro" id="IPR003661">
    <property type="entry name" value="HisK_dim/P_dom"/>
</dbReference>
<evidence type="ECO:0000259" key="17">
    <source>
        <dbReference type="PROSITE" id="PS50885"/>
    </source>
</evidence>
<keyword evidence="8 15" id="KW-0812">Transmembrane</keyword>
<dbReference type="InterPro" id="IPR003660">
    <property type="entry name" value="HAMP_dom"/>
</dbReference>
<dbReference type="SMART" id="SM00388">
    <property type="entry name" value="HisKA"/>
    <property type="match status" value="1"/>
</dbReference>
<dbReference type="PROSITE" id="PS50109">
    <property type="entry name" value="HIS_KIN"/>
    <property type="match status" value="1"/>
</dbReference>
<sequence length="463" mass="53162">MRHINLRFSQLPIRWKLATWSFFLLSTLFIVYNVGQYFVLSQWLIHQEEDAIRTKMQEIKSHLVEKNDTTLIQKSRGFIDDVIQMNQMVRILDEHGYPILSVSNHLSEDWVTPQTTVSDEVITMWHHDDHLLIMRSPLHLGSWMGTIEIVKNMENEDKLSDKMLIVLLAGGVGAVLLSAVGGAILSRTLLKPITAMNKTMDSIAQKGLHERVRVTGHHDELADLAFTFNRLMDQLEWSFEQQKQFVEDASHELRTPLTVIEGHISLLNRWGKHDPKILEESLQLSVQELQRLKALVKELLDLSRAESEPISKEDFSTEIHQLILYTINQFSVLHPMFVFEQNINQAKGLNVRIPPQHLEQILMILLDNAVKYSNDSTWIKVAVQRYEGAVGIEITDKGIGIPEEDLPHVFNRFYRVDKARSRAEGGSGLGLAIAERLVKRYDGRIQILSKEHEGTTVQIFFPC</sequence>
<evidence type="ECO:0000256" key="2">
    <source>
        <dbReference type="ARBA" id="ARBA00004651"/>
    </source>
</evidence>
<dbReference type="FunFam" id="3.30.565.10:FF:000006">
    <property type="entry name" value="Sensor histidine kinase WalK"/>
    <property type="match status" value="1"/>
</dbReference>
<evidence type="ECO:0000256" key="7">
    <source>
        <dbReference type="ARBA" id="ARBA00022679"/>
    </source>
</evidence>
<dbReference type="InterPro" id="IPR004358">
    <property type="entry name" value="Sig_transdc_His_kin-like_C"/>
</dbReference>
<keyword evidence="5" id="KW-1003">Cell membrane</keyword>
<keyword evidence="10 18" id="KW-0418">Kinase</keyword>
<evidence type="ECO:0000313" key="18">
    <source>
        <dbReference type="EMBL" id="RAW09930.1"/>
    </source>
</evidence>
<dbReference type="Pfam" id="PF02518">
    <property type="entry name" value="HATPase_c"/>
    <property type="match status" value="1"/>
</dbReference>
<dbReference type="PROSITE" id="PS50885">
    <property type="entry name" value="HAMP"/>
    <property type="match status" value="1"/>
</dbReference>
<feature type="transmembrane region" description="Helical" evidence="15">
    <location>
        <begin position="20"/>
        <end position="39"/>
    </location>
</feature>
<reference evidence="18 19" key="1">
    <citation type="submission" date="2018-04" db="EMBL/GenBank/DDBJ databases">
        <title>Paenibacillus taichungensis Genome sequencing and assembly.</title>
        <authorList>
            <person name="Xu J."/>
            <person name="Rensing C."/>
            <person name="Mazhar H.S."/>
        </authorList>
    </citation>
    <scope>NUCLEOTIDE SEQUENCE [LARGE SCALE GENOMIC DNA]</scope>
    <source>
        <strain evidence="18 19">NC1</strain>
    </source>
</reference>
<evidence type="ECO:0000256" key="5">
    <source>
        <dbReference type="ARBA" id="ARBA00022475"/>
    </source>
</evidence>
<keyword evidence="13" id="KW-0902">Two-component regulatory system</keyword>
<keyword evidence="9" id="KW-0547">Nucleotide-binding</keyword>
<dbReference type="SUPFAM" id="SSF47384">
    <property type="entry name" value="Homodimeric domain of signal transducing histidine kinase"/>
    <property type="match status" value="1"/>
</dbReference>
<dbReference type="SUPFAM" id="SSF158472">
    <property type="entry name" value="HAMP domain-like"/>
    <property type="match status" value="1"/>
</dbReference>
<evidence type="ECO:0000256" key="9">
    <source>
        <dbReference type="ARBA" id="ARBA00022741"/>
    </source>
</evidence>
<dbReference type="SUPFAM" id="SSF55874">
    <property type="entry name" value="ATPase domain of HSP90 chaperone/DNA topoisomerase II/histidine kinase"/>
    <property type="match status" value="1"/>
</dbReference>
<dbReference type="EMBL" id="QEVW01000031">
    <property type="protein sequence ID" value="RAW09930.1"/>
    <property type="molecule type" value="Genomic_DNA"/>
</dbReference>
<evidence type="ECO:0000256" key="3">
    <source>
        <dbReference type="ARBA" id="ARBA00012438"/>
    </source>
</evidence>
<keyword evidence="12 15" id="KW-1133">Transmembrane helix</keyword>
<evidence type="ECO:0000256" key="8">
    <source>
        <dbReference type="ARBA" id="ARBA00022692"/>
    </source>
</evidence>
<protein>
    <recommendedName>
        <fullName evidence="4">Signal transduction histidine-protein kinase ArlS</fullName>
        <ecNumber evidence="3">2.7.13.3</ecNumber>
    </recommendedName>
</protein>
<keyword evidence="11" id="KW-0067">ATP-binding</keyword>
<dbReference type="CDD" id="cd06225">
    <property type="entry name" value="HAMP"/>
    <property type="match status" value="1"/>
</dbReference>
<dbReference type="AlphaFoldDB" id="A0A329QC05"/>
<feature type="transmembrane region" description="Helical" evidence="15">
    <location>
        <begin position="163"/>
        <end position="190"/>
    </location>
</feature>
<dbReference type="SMART" id="SM00387">
    <property type="entry name" value="HATPase_c"/>
    <property type="match status" value="1"/>
</dbReference>
<dbReference type="CDD" id="cd00082">
    <property type="entry name" value="HisKA"/>
    <property type="match status" value="1"/>
</dbReference>
<evidence type="ECO:0000256" key="15">
    <source>
        <dbReference type="SAM" id="Phobius"/>
    </source>
</evidence>
<dbReference type="GO" id="GO:0005886">
    <property type="term" value="C:plasma membrane"/>
    <property type="evidence" value="ECO:0007669"/>
    <property type="project" value="UniProtKB-SubCell"/>
</dbReference>
<dbReference type="Pfam" id="PF18719">
    <property type="entry name" value="ArlS_N"/>
    <property type="match status" value="1"/>
</dbReference>
<evidence type="ECO:0000256" key="13">
    <source>
        <dbReference type="ARBA" id="ARBA00023012"/>
    </source>
</evidence>
<dbReference type="InterPro" id="IPR005467">
    <property type="entry name" value="His_kinase_dom"/>
</dbReference>
<evidence type="ECO:0000259" key="16">
    <source>
        <dbReference type="PROSITE" id="PS50109"/>
    </source>
</evidence>
<dbReference type="FunFam" id="1.10.287.130:FF:000001">
    <property type="entry name" value="Two-component sensor histidine kinase"/>
    <property type="match status" value="1"/>
</dbReference>
<dbReference type="Proteomes" id="UP000250642">
    <property type="component" value="Unassembled WGS sequence"/>
</dbReference>
<dbReference type="Gene3D" id="3.30.565.10">
    <property type="entry name" value="Histidine kinase-like ATPase, C-terminal domain"/>
    <property type="match status" value="1"/>
</dbReference>
<dbReference type="Pfam" id="PF00672">
    <property type="entry name" value="HAMP"/>
    <property type="match status" value="1"/>
</dbReference>
<evidence type="ECO:0000256" key="12">
    <source>
        <dbReference type="ARBA" id="ARBA00022989"/>
    </source>
</evidence>
<evidence type="ECO:0000256" key="14">
    <source>
        <dbReference type="ARBA" id="ARBA00023136"/>
    </source>
</evidence>
<comment type="catalytic activity">
    <reaction evidence="1">
        <text>ATP + protein L-histidine = ADP + protein N-phospho-L-histidine.</text>
        <dbReference type="EC" id="2.7.13.3"/>
    </reaction>
</comment>
<dbReference type="Gene3D" id="6.10.340.10">
    <property type="match status" value="1"/>
</dbReference>
<dbReference type="PRINTS" id="PR00344">
    <property type="entry name" value="BCTRLSENSOR"/>
</dbReference>
<dbReference type="InterPro" id="IPR003594">
    <property type="entry name" value="HATPase_dom"/>
</dbReference>
<gene>
    <name evidence="18" type="ORF">DC345_29950</name>
</gene>
<dbReference type="GO" id="GO:0005524">
    <property type="term" value="F:ATP binding"/>
    <property type="evidence" value="ECO:0007669"/>
    <property type="project" value="UniProtKB-KW"/>
</dbReference>
<dbReference type="GO" id="GO:0000155">
    <property type="term" value="F:phosphorelay sensor kinase activity"/>
    <property type="evidence" value="ECO:0007669"/>
    <property type="project" value="InterPro"/>
</dbReference>
<accession>A0A329QC05</accession>
<dbReference type="RefSeq" id="WP_113056242.1">
    <property type="nucleotide sequence ID" value="NZ_QEVW01000031.1"/>
</dbReference>
<proteinExistence type="predicted"/>
<dbReference type="InterPro" id="IPR050398">
    <property type="entry name" value="HssS/ArlS-like"/>
</dbReference>
<dbReference type="InterPro" id="IPR041610">
    <property type="entry name" value="ArlS_N"/>
</dbReference>
<feature type="domain" description="HAMP" evidence="17">
    <location>
        <begin position="187"/>
        <end position="240"/>
    </location>
</feature>
<evidence type="ECO:0000256" key="6">
    <source>
        <dbReference type="ARBA" id="ARBA00022553"/>
    </source>
</evidence>
<dbReference type="PANTHER" id="PTHR45528:SF12">
    <property type="entry name" value="SENSOR HISTIDINE KINASE ARSS"/>
    <property type="match status" value="1"/>
</dbReference>
<organism evidence="18 19">
    <name type="scientific">Paenibacillus taichungensis</name>
    <dbReference type="NCBI Taxonomy" id="484184"/>
    <lineage>
        <taxon>Bacteria</taxon>
        <taxon>Bacillati</taxon>
        <taxon>Bacillota</taxon>
        <taxon>Bacilli</taxon>
        <taxon>Bacillales</taxon>
        <taxon>Paenibacillaceae</taxon>
        <taxon>Paenibacillus</taxon>
    </lineage>
</organism>
<dbReference type="CDD" id="cd00075">
    <property type="entry name" value="HATPase"/>
    <property type="match status" value="1"/>
</dbReference>
<evidence type="ECO:0000256" key="4">
    <source>
        <dbReference type="ARBA" id="ARBA00015735"/>
    </source>
</evidence>
<evidence type="ECO:0000256" key="10">
    <source>
        <dbReference type="ARBA" id="ARBA00022777"/>
    </source>
</evidence>
<comment type="subcellular location">
    <subcellularLocation>
        <location evidence="2">Cell membrane</location>
        <topology evidence="2">Multi-pass membrane protein</topology>
    </subcellularLocation>
</comment>
<dbReference type="InterPro" id="IPR036097">
    <property type="entry name" value="HisK_dim/P_sf"/>
</dbReference>
<feature type="domain" description="Histidine kinase" evidence="16">
    <location>
        <begin position="248"/>
        <end position="463"/>
    </location>
</feature>
<evidence type="ECO:0000256" key="1">
    <source>
        <dbReference type="ARBA" id="ARBA00000085"/>
    </source>
</evidence>
<dbReference type="PANTHER" id="PTHR45528">
    <property type="entry name" value="SENSOR HISTIDINE KINASE CPXA"/>
    <property type="match status" value="1"/>
</dbReference>
<keyword evidence="7" id="KW-0808">Transferase</keyword>
<dbReference type="Gene3D" id="1.10.287.130">
    <property type="match status" value="1"/>
</dbReference>
<dbReference type="SMART" id="SM00304">
    <property type="entry name" value="HAMP"/>
    <property type="match status" value="1"/>
</dbReference>
<name>A0A329QC05_9BACL</name>
<dbReference type="EC" id="2.7.13.3" evidence="3"/>
<dbReference type="InterPro" id="IPR036890">
    <property type="entry name" value="HATPase_C_sf"/>
</dbReference>
<dbReference type="Pfam" id="PF00512">
    <property type="entry name" value="HisKA"/>
    <property type="match status" value="1"/>
</dbReference>
<keyword evidence="6" id="KW-0597">Phosphoprotein</keyword>
<evidence type="ECO:0000256" key="11">
    <source>
        <dbReference type="ARBA" id="ARBA00022840"/>
    </source>
</evidence>